<dbReference type="PANTHER" id="PTHR22930:SF289">
    <property type="entry name" value="DDE TNP4 DOMAIN-CONTAINING PROTEIN-RELATED"/>
    <property type="match status" value="1"/>
</dbReference>
<keyword evidence="6" id="KW-0378">Hydrolase</keyword>
<evidence type="ECO:0000256" key="1">
    <source>
        <dbReference type="ARBA" id="ARBA00001968"/>
    </source>
</evidence>
<protein>
    <submittedName>
        <fullName evidence="10">Nuclease HARBI1</fullName>
    </submittedName>
</protein>
<keyword evidence="4" id="KW-0540">Nuclease</keyword>
<comment type="cofactor">
    <cofactor evidence="1">
        <name>a divalent metal cation</name>
        <dbReference type="ChEBI" id="CHEBI:60240"/>
    </cofactor>
</comment>
<accession>A0A6J1QZ43</accession>
<feature type="domain" description="DDE Tnp4" evidence="8">
    <location>
        <begin position="3"/>
        <end position="139"/>
    </location>
</feature>
<dbReference type="GeneID" id="112464915"/>
<comment type="similarity">
    <text evidence="3">Belongs to the HARBI1 family.</text>
</comment>
<evidence type="ECO:0000256" key="5">
    <source>
        <dbReference type="ARBA" id="ARBA00022723"/>
    </source>
</evidence>
<comment type="subcellular location">
    <subcellularLocation>
        <location evidence="2">Nucleus</location>
    </subcellularLocation>
</comment>
<dbReference type="AlphaFoldDB" id="A0A6J1QZ43"/>
<organism evidence="9 10">
    <name type="scientific">Temnothorax curvispinosus</name>
    <dbReference type="NCBI Taxonomy" id="300111"/>
    <lineage>
        <taxon>Eukaryota</taxon>
        <taxon>Metazoa</taxon>
        <taxon>Ecdysozoa</taxon>
        <taxon>Arthropoda</taxon>
        <taxon>Hexapoda</taxon>
        <taxon>Insecta</taxon>
        <taxon>Pterygota</taxon>
        <taxon>Neoptera</taxon>
        <taxon>Endopterygota</taxon>
        <taxon>Hymenoptera</taxon>
        <taxon>Apocrita</taxon>
        <taxon>Aculeata</taxon>
        <taxon>Formicoidea</taxon>
        <taxon>Formicidae</taxon>
        <taxon>Myrmicinae</taxon>
        <taxon>Temnothorax</taxon>
    </lineage>
</organism>
<dbReference type="InterPro" id="IPR027806">
    <property type="entry name" value="HARBI1_dom"/>
</dbReference>
<dbReference type="GO" id="GO:0016787">
    <property type="term" value="F:hydrolase activity"/>
    <property type="evidence" value="ECO:0007669"/>
    <property type="project" value="UniProtKB-KW"/>
</dbReference>
<sequence length="175" mass="20030">KESELYLNRKGWFSFNVQVIVNTKLEIIDIVARWPGSTHDSTIFNHSRIKSLFETGTFGDSVLIADSGYPNISYIVCPLQSPTTAAEHFYNESQIRTRSKIERFFGIWKRTFPILSVGARFRTPEKMLLVIVATAVLHNIIQHDKEEIITNPEAYNNAIVLMQDINKSNRNVTDV</sequence>
<dbReference type="GO" id="GO:0004518">
    <property type="term" value="F:nuclease activity"/>
    <property type="evidence" value="ECO:0007669"/>
    <property type="project" value="UniProtKB-KW"/>
</dbReference>
<keyword evidence="9" id="KW-1185">Reference proteome</keyword>
<evidence type="ECO:0000313" key="9">
    <source>
        <dbReference type="Proteomes" id="UP000504618"/>
    </source>
</evidence>
<proteinExistence type="inferred from homology"/>
<dbReference type="RefSeq" id="XP_024887979.1">
    <property type="nucleotide sequence ID" value="XM_025032211.1"/>
</dbReference>
<dbReference type="OrthoDB" id="6740069at2759"/>
<keyword evidence="7" id="KW-0539">Nucleus</keyword>
<reference evidence="10" key="1">
    <citation type="submission" date="2025-08" db="UniProtKB">
        <authorList>
            <consortium name="RefSeq"/>
        </authorList>
    </citation>
    <scope>IDENTIFICATION</scope>
    <source>
        <tissue evidence="10">Whole body</tissue>
    </source>
</reference>
<dbReference type="Proteomes" id="UP000504618">
    <property type="component" value="Unplaced"/>
</dbReference>
<keyword evidence="5" id="KW-0479">Metal-binding</keyword>
<evidence type="ECO:0000256" key="4">
    <source>
        <dbReference type="ARBA" id="ARBA00022722"/>
    </source>
</evidence>
<gene>
    <name evidence="10" type="primary">LOC112464915</name>
</gene>
<evidence type="ECO:0000256" key="6">
    <source>
        <dbReference type="ARBA" id="ARBA00022801"/>
    </source>
</evidence>
<dbReference type="PANTHER" id="PTHR22930">
    <property type="match status" value="1"/>
</dbReference>
<dbReference type="Pfam" id="PF13359">
    <property type="entry name" value="DDE_Tnp_4"/>
    <property type="match status" value="1"/>
</dbReference>
<dbReference type="GO" id="GO:0046872">
    <property type="term" value="F:metal ion binding"/>
    <property type="evidence" value="ECO:0007669"/>
    <property type="project" value="UniProtKB-KW"/>
</dbReference>
<name>A0A6J1QZ43_9HYME</name>
<evidence type="ECO:0000256" key="3">
    <source>
        <dbReference type="ARBA" id="ARBA00006958"/>
    </source>
</evidence>
<evidence type="ECO:0000256" key="7">
    <source>
        <dbReference type="ARBA" id="ARBA00023242"/>
    </source>
</evidence>
<evidence type="ECO:0000256" key="2">
    <source>
        <dbReference type="ARBA" id="ARBA00004123"/>
    </source>
</evidence>
<evidence type="ECO:0000313" key="10">
    <source>
        <dbReference type="RefSeq" id="XP_024887979.1"/>
    </source>
</evidence>
<feature type="non-terminal residue" evidence="10">
    <location>
        <position position="1"/>
    </location>
</feature>
<evidence type="ECO:0000259" key="8">
    <source>
        <dbReference type="Pfam" id="PF13359"/>
    </source>
</evidence>
<dbReference type="InterPro" id="IPR045249">
    <property type="entry name" value="HARBI1-like"/>
</dbReference>
<dbReference type="GO" id="GO:0005634">
    <property type="term" value="C:nucleus"/>
    <property type="evidence" value="ECO:0007669"/>
    <property type="project" value="UniProtKB-SubCell"/>
</dbReference>